<evidence type="ECO:0000313" key="3">
    <source>
        <dbReference type="EMBL" id="ALL70551.1"/>
    </source>
</evidence>
<evidence type="ECO:0000259" key="2">
    <source>
        <dbReference type="Pfam" id="PF14067"/>
    </source>
</evidence>
<feature type="domain" description="LssY-like C-terminal" evidence="2">
    <location>
        <begin position="265"/>
        <end position="375"/>
    </location>
</feature>
<dbReference type="KEGG" id="bcai:K788_0001114"/>
<dbReference type="AlphaFoldDB" id="A0A0P0RNN0"/>
<gene>
    <name evidence="3" type="ORF">K788_0001114</name>
</gene>
<keyword evidence="1" id="KW-0732">Signal</keyword>
<dbReference type="RefSeq" id="WP_035993998.1">
    <property type="nucleotide sequence ID" value="NZ_CP012748.1"/>
</dbReference>
<feature type="signal peptide" evidence="1">
    <location>
        <begin position="1"/>
        <end position="32"/>
    </location>
</feature>
<accession>A0A0P0RNN0</accession>
<dbReference type="Proteomes" id="UP000019146">
    <property type="component" value="Plasmid unnamed"/>
</dbReference>
<dbReference type="Pfam" id="PF14067">
    <property type="entry name" value="LssY_C"/>
    <property type="match status" value="1"/>
</dbReference>
<feature type="chain" id="PRO_5006054517" evidence="1">
    <location>
        <begin position="33"/>
        <end position="417"/>
    </location>
</feature>
<sequence>MSTSQTVHRARLHAARALCLALALAGCATWHAPPEADDGSLRQREVSATSRSVRVSATVLSSEDSERMYGADVNRAGVQPLWIEVQNGTSQALWLLRSGTDPGYFSPHEVAWSMHTLFGGATNTRMDHYFRDLGFSNPIPPGATRSGILFTHPDQGIKLVNVDLLGNQTLIPFSFFLRVPGGTIDPQLAQIPFPFPESAITDYEDLASLRAALERLPCCATDASGTIQADPLNAVGIGQLTDIGAALVRRDYRRDARESDLAQRVFGREPDFVMRKQAQAGAPATWIRGWLAPIRFQGQLVYVAQVGRPVGGRFAPRGETHRILQGNVDEARNFLTQDLMYSGGLDKLGYVNGVGVASPARARTTLDGATYQTDGLRAVVFFATRPRSLSDVELLDWVPYLDEPDTRQPGATSDARQ</sequence>
<proteinExistence type="predicted"/>
<dbReference type="InterPro" id="IPR025902">
    <property type="entry name" value="LssY-like-C_dom"/>
</dbReference>
<dbReference type="EMBL" id="CP012748">
    <property type="protein sequence ID" value="ALL70551.1"/>
    <property type="molecule type" value="Genomic_DNA"/>
</dbReference>
<evidence type="ECO:0000313" key="4">
    <source>
        <dbReference type="Proteomes" id="UP000019146"/>
    </source>
</evidence>
<reference evidence="3 4" key="1">
    <citation type="journal article" date="2014" name="Genome Announc.">
        <title>Draft Genome Sequence of the Haloacid-Degrading Burkholderia caribensis Strain MBA4.</title>
        <authorList>
            <person name="Pan Y."/>
            <person name="Kong K.F."/>
            <person name="Tsang J.S."/>
        </authorList>
    </citation>
    <scope>NUCLEOTIDE SEQUENCE [LARGE SCALE GENOMIC DNA]</scope>
    <source>
        <strain evidence="3 4">MBA4</strain>
        <plasmid evidence="4">Plasmid</plasmid>
    </source>
</reference>
<organism evidence="3 4">
    <name type="scientific">Paraburkholderia caribensis MBA4</name>
    <dbReference type="NCBI Taxonomy" id="1323664"/>
    <lineage>
        <taxon>Bacteria</taxon>
        <taxon>Pseudomonadati</taxon>
        <taxon>Pseudomonadota</taxon>
        <taxon>Betaproteobacteria</taxon>
        <taxon>Burkholderiales</taxon>
        <taxon>Burkholderiaceae</taxon>
        <taxon>Paraburkholderia</taxon>
    </lineage>
</organism>
<keyword evidence="3" id="KW-0614">Plasmid</keyword>
<geneLocation type="plasmid" evidence="4"/>
<protein>
    <submittedName>
        <fullName evidence="3">LssY C-terminus</fullName>
    </submittedName>
</protein>
<name>A0A0P0RNN0_9BURK</name>
<evidence type="ECO:0000256" key="1">
    <source>
        <dbReference type="SAM" id="SignalP"/>
    </source>
</evidence>
<dbReference type="GeneID" id="69974008"/>